<dbReference type="Gene3D" id="3.30.70.1070">
    <property type="entry name" value="Sporulation related repeat"/>
    <property type="match status" value="1"/>
</dbReference>
<feature type="domain" description="SPOR" evidence="2">
    <location>
        <begin position="78"/>
        <end position="157"/>
    </location>
</feature>
<feature type="signal peptide" evidence="1">
    <location>
        <begin position="1"/>
        <end position="18"/>
    </location>
</feature>
<accession>A0A8J7FQZ6</accession>
<dbReference type="InterPro" id="IPR007730">
    <property type="entry name" value="SPOR-like_dom"/>
</dbReference>
<evidence type="ECO:0000313" key="3">
    <source>
        <dbReference type="EMBL" id="MBF0597954.1"/>
    </source>
</evidence>
<evidence type="ECO:0000259" key="2">
    <source>
        <dbReference type="PROSITE" id="PS51724"/>
    </source>
</evidence>
<feature type="chain" id="PRO_5035265916" evidence="1">
    <location>
        <begin position="19"/>
        <end position="162"/>
    </location>
</feature>
<keyword evidence="4" id="KW-1185">Reference proteome</keyword>
<dbReference type="Pfam" id="PF05036">
    <property type="entry name" value="SPOR"/>
    <property type="match status" value="1"/>
</dbReference>
<dbReference type="InterPro" id="IPR036680">
    <property type="entry name" value="SPOR-like_sf"/>
</dbReference>
<gene>
    <name evidence="3" type="ORF">IM532_10965</name>
</gene>
<dbReference type="AlphaFoldDB" id="A0A8J7FQZ6"/>
<dbReference type="PROSITE" id="PS51724">
    <property type="entry name" value="SPOR"/>
    <property type="match status" value="1"/>
</dbReference>
<sequence length="162" mass="18483">MKNFITLFFIFTSILLSAQEKVDTVVIHNNGTLKIELDHRINQIITAKEDTNCPVAAKKVIERKETPKVNSADPCATQTQINGFKIQIYYSKNRSDADKVRNEFEKSYPHLSAQVAYFAPDYRVLVGDYLTKGSASPDIRKLKSKYNSSFTIPYKVLCRRAK</sequence>
<evidence type="ECO:0000313" key="4">
    <source>
        <dbReference type="Proteomes" id="UP000608754"/>
    </source>
</evidence>
<proteinExistence type="predicted"/>
<reference evidence="3" key="1">
    <citation type="submission" date="2020-10" db="EMBL/GenBank/DDBJ databases">
        <authorList>
            <person name="Lu T."/>
            <person name="Wang Q."/>
            <person name="Han X."/>
        </authorList>
    </citation>
    <scope>NUCLEOTIDE SEQUENCE</scope>
    <source>
        <strain evidence="3">WQ 117</strain>
    </source>
</reference>
<dbReference type="SUPFAM" id="SSF110997">
    <property type="entry name" value="Sporulation related repeat"/>
    <property type="match status" value="1"/>
</dbReference>
<dbReference type="RefSeq" id="WP_194183500.1">
    <property type="nucleotide sequence ID" value="NZ_JADGIK010000007.1"/>
</dbReference>
<organism evidence="3 4">
    <name type="scientific">Faecalibacter rhinopitheci</name>
    <dbReference type="NCBI Taxonomy" id="2779678"/>
    <lineage>
        <taxon>Bacteria</taxon>
        <taxon>Pseudomonadati</taxon>
        <taxon>Bacteroidota</taxon>
        <taxon>Flavobacteriia</taxon>
        <taxon>Flavobacteriales</taxon>
        <taxon>Weeksellaceae</taxon>
        <taxon>Faecalibacter</taxon>
    </lineage>
</organism>
<name>A0A8J7FQZ6_9FLAO</name>
<dbReference type="GO" id="GO:0042834">
    <property type="term" value="F:peptidoglycan binding"/>
    <property type="evidence" value="ECO:0007669"/>
    <property type="project" value="InterPro"/>
</dbReference>
<dbReference type="EMBL" id="JADGIK010000007">
    <property type="protein sequence ID" value="MBF0597954.1"/>
    <property type="molecule type" value="Genomic_DNA"/>
</dbReference>
<comment type="caution">
    <text evidence="3">The sequence shown here is derived from an EMBL/GenBank/DDBJ whole genome shotgun (WGS) entry which is preliminary data.</text>
</comment>
<evidence type="ECO:0000256" key="1">
    <source>
        <dbReference type="SAM" id="SignalP"/>
    </source>
</evidence>
<keyword evidence="1" id="KW-0732">Signal</keyword>
<protein>
    <submittedName>
        <fullName evidence="3">SPOR domain-containing protein</fullName>
    </submittedName>
</protein>
<dbReference type="Proteomes" id="UP000608754">
    <property type="component" value="Unassembled WGS sequence"/>
</dbReference>